<organism evidence="9 10">
    <name type="scientific">Marinobacter gudaonensis</name>
    <dbReference type="NCBI Taxonomy" id="375760"/>
    <lineage>
        <taxon>Bacteria</taxon>
        <taxon>Pseudomonadati</taxon>
        <taxon>Pseudomonadota</taxon>
        <taxon>Gammaproteobacteria</taxon>
        <taxon>Pseudomonadales</taxon>
        <taxon>Marinobacteraceae</taxon>
        <taxon>Marinobacter</taxon>
    </lineage>
</organism>
<dbReference type="GO" id="GO:0046872">
    <property type="term" value="F:metal ion binding"/>
    <property type="evidence" value="ECO:0007669"/>
    <property type="project" value="UniProtKB-KW"/>
</dbReference>
<evidence type="ECO:0000259" key="8">
    <source>
        <dbReference type="Pfam" id="PF00082"/>
    </source>
</evidence>
<dbReference type="AlphaFoldDB" id="A0A1I6GLA7"/>
<dbReference type="Proteomes" id="UP000199290">
    <property type="component" value="Unassembled WGS sequence"/>
</dbReference>
<dbReference type="Gene3D" id="3.40.50.200">
    <property type="entry name" value="Peptidase S8/S53 domain"/>
    <property type="match status" value="1"/>
</dbReference>
<dbReference type="PROSITE" id="PS51892">
    <property type="entry name" value="SUBTILASE"/>
    <property type="match status" value="1"/>
</dbReference>
<feature type="active site" description="Charge relay system" evidence="6">
    <location>
        <position position="348"/>
    </location>
</feature>
<evidence type="ECO:0000256" key="4">
    <source>
        <dbReference type="ARBA" id="ARBA00022801"/>
    </source>
</evidence>
<sequence>MSIFAALRLLVTISGLLVLAGCGGGGGSASAGCLGELGSFSQSAVNAQSVSVSGVIDIESQTRIDSDTADDLRINQSISNNCDDEAQRLPVTGVVGGYLSPSAGTYPARSGESTRFDFAQDAQDYFKADLKPGDRVSLQVFSDERLEAPRPRLQIFDGEDREVFVGAPGDSQSILHVIESGRGNYTIRVGAQSGGPFRYVLIVAERNAESMMNAAYQKPDFVPGEAIVTFAGVNSNSDAPSSLTSSMSAEPVRELRPGVWHLRQNEFKSMAGANSKLAKIKTAAWVQQLRNQAGVSAASPNYIYHAQTTSPESNPLYGRQWNSTLISLPSAWQAAPNAGVGVGVAVLDTGLFSSAPNTAGNWHPDLEQNVLVVSTSSSSPDFVGLQNDLDNEPGRDSNPADPGDGQPRSSNFHGTHVAGIVASVDNSIGVVGVAHRSDLIPVRVLGEAGTGNLADLIAAIEWAGNQAEIDVINLSLGGVAPNSQLENAINAAHNAGKLVVAAAGNQATDEPTYPAAYPNVVGVGAVDAGGERASYSNVGASVSLVAPGGDASRDANLDTRADIIVSTWGTDDEGVFEPGYAGLQGTSMAAPHVSGLFALMKGEKPSLSSDEFFALMVGGQLTDAKENSTEYGAGLINAVKAVDAALDGNIPDVLAASPSVVTFVNSDSQIQLALNQYPTQADITVVGISADAEWLRVGPELVAGEPSPPAVTLSINAALLGQTQSGTAELQIDYRGSGTVRSLSVPVNVRLSDPSDRGDAGRHYVLLLSADEARNTVYQQVVSAIGGQYRFEFGNVEPGNYLLVAGTDMDNNGFICENGEACAEYPVNGLPQIIKVQETELTGLRMSTSFRRPTINSLGGPRVGFEGYSLKSVNSEMNEPTRRMEDSP</sequence>
<dbReference type="CDD" id="cd07477">
    <property type="entry name" value="Peptidases_S8_Subtilisin_subset"/>
    <property type="match status" value="1"/>
</dbReference>
<evidence type="ECO:0000313" key="10">
    <source>
        <dbReference type="Proteomes" id="UP000199290"/>
    </source>
</evidence>
<proteinExistence type="inferred from homology"/>
<dbReference type="SUPFAM" id="SSF52743">
    <property type="entry name" value="Subtilisin-like"/>
    <property type="match status" value="1"/>
</dbReference>
<dbReference type="PIRSF" id="PIRSF037893">
    <property type="entry name" value="Subtilisin_rel_Maqu_2796"/>
    <property type="match status" value="1"/>
</dbReference>
<dbReference type="STRING" id="375760.SAMN04488073_1075"/>
<feature type="active site" description="Charge relay system" evidence="6">
    <location>
        <position position="413"/>
    </location>
</feature>
<dbReference type="InterPro" id="IPR023828">
    <property type="entry name" value="Peptidase_S8_Ser-AS"/>
</dbReference>
<feature type="active site" description="Charge relay system" evidence="6">
    <location>
        <position position="587"/>
    </location>
</feature>
<dbReference type="EMBL" id="FOYV01000001">
    <property type="protein sequence ID" value="SFR42958.1"/>
    <property type="molecule type" value="Genomic_DNA"/>
</dbReference>
<evidence type="ECO:0000256" key="1">
    <source>
        <dbReference type="ARBA" id="ARBA00011073"/>
    </source>
</evidence>
<dbReference type="OrthoDB" id="9790784at2"/>
<accession>A0A1I6GLA7</accession>
<dbReference type="PROSITE" id="PS00137">
    <property type="entry name" value="SUBTILASE_HIS"/>
    <property type="match status" value="1"/>
</dbReference>
<reference evidence="10" key="1">
    <citation type="submission" date="2016-10" db="EMBL/GenBank/DDBJ databases">
        <authorList>
            <person name="Varghese N."/>
            <person name="Submissions S."/>
        </authorList>
    </citation>
    <scope>NUCLEOTIDE SEQUENCE [LARGE SCALE GENOMIC DNA]</scope>
    <source>
        <strain evidence="10">CGMCC 1.6294</strain>
    </source>
</reference>
<dbReference type="RefSeq" id="WP_091986869.1">
    <property type="nucleotide sequence ID" value="NZ_FOYV01000001.1"/>
</dbReference>
<evidence type="ECO:0000313" key="9">
    <source>
        <dbReference type="EMBL" id="SFR42958.1"/>
    </source>
</evidence>
<evidence type="ECO:0000256" key="6">
    <source>
        <dbReference type="PROSITE-ProRule" id="PRU01240"/>
    </source>
</evidence>
<dbReference type="PANTHER" id="PTHR43806:SF11">
    <property type="entry name" value="CEREVISIN-RELATED"/>
    <property type="match status" value="1"/>
</dbReference>
<dbReference type="InterPro" id="IPR050131">
    <property type="entry name" value="Peptidase_S8_subtilisin-like"/>
</dbReference>
<dbReference type="InterPro" id="IPR017309">
    <property type="entry name" value="Pept_S8A_subtilisin_proteobac"/>
</dbReference>
<dbReference type="Pfam" id="PF00082">
    <property type="entry name" value="Peptidase_S8"/>
    <property type="match status" value="1"/>
</dbReference>
<keyword evidence="4 6" id="KW-0378">Hydrolase</keyword>
<dbReference type="PROSITE" id="PS00138">
    <property type="entry name" value="SUBTILASE_SER"/>
    <property type="match status" value="1"/>
</dbReference>
<keyword evidence="10" id="KW-1185">Reference proteome</keyword>
<dbReference type="InterPro" id="IPR022398">
    <property type="entry name" value="Peptidase_S8_His-AS"/>
</dbReference>
<dbReference type="PANTHER" id="PTHR43806">
    <property type="entry name" value="PEPTIDASE S8"/>
    <property type="match status" value="1"/>
</dbReference>
<keyword evidence="3" id="KW-0479">Metal-binding</keyword>
<evidence type="ECO:0000256" key="7">
    <source>
        <dbReference type="SAM" id="MobiDB-lite"/>
    </source>
</evidence>
<feature type="region of interest" description="Disordered" evidence="7">
    <location>
        <begin position="377"/>
        <end position="412"/>
    </location>
</feature>
<evidence type="ECO:0000256" key="3">
    <source>
        <dbReference type="ARBA" id="ARBA00022723"/>
    </source>
</evidence>
<dbReference type="InterPro" id="IPR036852">
    <property type="entry name" value="Peptidase_S8/S53_dom_sf"/>
</dbReference>
<evidence type="ECO:0000256" key="5">
    <source>
        <dbReference type="ARBA" id="ARBA00022825"/>
    </source>
</evidence>
<dbReference type="InterPro" id="IPR000209">
    <property type="entry name" value="Peptidase_S8/S53_dom"/>
</dbReference>
<dbReference type="InterPro" id="IPR034202">
    <property type="entry name" value="Subtilisin_Carlsberg-like"/>
</dbReference>
<keyword evidence="2 6" id="KW-0645">Protease</keyword>
<feature type="domain" description="Peptidase S8/S53" evidence="8">
    <location>
        <begin position="340"/>
        <end position="620"/>
    </location>
</feature>
<dbReference type="GO" id="GO:0006508">
    <property type="term" value="P:proteolysis"/>
    <property type="evidence" value="ECO:0007669"/>
    <property type="project" value="UniProtKB-KW"/>
</dbReference>
<name>A0A1I6GLA7_9GAMM</name>
<keyword evidence="5 6" id="KW-0720">Serine protease</keyword>
<dbReference type="GO" id="GO:0004252">
    <property type="term" value="F:serine-type endopeptidase activity"/>
    <property type="evidence" value="ECO:0007669"/>
    <property type="project" value="UniProtKB-UniRule"/>
</dbReference>
<dbReference type="InterPro" id="IPR015500">
    <property type="entry name" value="Peptidase_S8_subtilisin-rel"/>
</dbReference>
<dbReference type="PRINTS" id="PR00723">
    <property type="entry name" value="SUBTILISIN"/>
</dbReference>
<gene>
    <name evidence="9" type="ORF">SAMN04488073_1075</name>
</gene>
<protein>
    <submittedName>
        <fullName evidence="9">Serine protease</fullName>
    </submittedName>
</protein>
<evidence type="ECO:0000256" key="2">
    <source>
        <dbReference type="ARBA" id="ARBA00022670"/>
    </source>
</evidence>
<comment type="similarity">
    <text evidence="1 6">Belongs to the peptidase S8 family.</text>
</comment>